<evidence type="ECO:0000313" key="1">
    <source>
        <dbReference type="EMBL" id="VTT25764.1"/>
    </source>
</evidence>
<evidence type="ECO:0000313" key="2">
    <source>
        <dbReference type="Proteomes" id="UP000339049"/>
    </source>
</evidence>
<dbReference type="Proteomes" id="UP000339049">
    <property type="component" value="Unassembled WGS sequence"/>
</dbReference>
<sequence>MNTETQILATTILSVAEGTNHNEWVSGVYPQTNKLVESFIEENKVYEMVEDEDGEFVKKFTGYKNEELDKILKHIKTSCEKDLSEINRFEAQSNKFGKDKIELIKKITRLYALKSENEE</sequence>
<dbReference type="RefSeq" id="WP_066028599.1">
    <property type="nucleotide sequence ID" value="NZ_CABEIY010000007.1"/>
</dbReference>
<protein>
    <recommendedName>
        <fullName evidence="3">Phage protein</fullName>
    </recommendedName>
</protein>
<organism evidence="1 2">
    <name type="scientific">Streptococcus dysgalactiae subsp. equisimilis</name>
    <name type="common">Streptococcus equisimilis</name>
    <dbReference type="NCBI Taxonomy" id="119602"/>
    <lineage>
        <taxon>Bacteria</taxon>
        <taxon>Bacillati</taxon>
        <taxon>Bacillota</taxon>
        <taxon>Bacilli</taxon>
        <taxon>Lactobacillales</taxon>
        <taxon>Streptococcaceae</taxon>
        <taxon>Streptococcus</taxon>
    </lineage>
</organism>
<proteinExistence type="predicted"/>
<comment type="caution">
    <text evidence="1">The sequence shown here is derived from an EMBL/GenBank/DDBJ whole genome shotgun (WGS) entry which is preliminary data.</text>
</comment>
<dbReference type="EMBL" id="CABEIY010000007">
    <property type="protein sequence ID" value="VTT25764.1"/>
    <property type="molecule type" value="Genomic_DNA"/>
</dbReference>
<name>A0AAE9R4D5_STREQ</name>
<accession>A0AAE9R4D5</accession>
<reference evidence="1 2" key="1">
    <citation type="submission" date="2019-05" db="EMBL/GenBank/DDBJ databases">
        <authorList>
            <consortium name="Pathogen Informatics"/>
        </authorList>
    </citation>
    <scope>NUCLEOTIDE SEQUENCE [LARGE SCALE GENOMIC DNA]</scope>
    <source>
        <strain evidence="1 2">NCTC11557</strain>
    </source>
</reference>
<gene>
    <name evidence="1" type="ORF">NCTC11557_01739</name>
</gene>
<evidence type="ECO:0008006" key="3">
    <source>
        <dbReference type="Google" id="ProtNLM"/>
    </source>
</evidence>
<dbReference type="AlphaFoldDB" id="A0AAE9R4D5"/>